<feature type="region of interest" description="Disordered" evidence="1">
    <location>
        <begin position="381"/>
        <end position="417"/>
    </location>
</feature>
<dbReference type="SMART" id="SM00338">
    <property type="entry name" value="BRLZ"/>
    <property type="match status" value="1"/>
</dbReference>
<dbReference type="AlphaFoldDB" id="A0AAD9W4K7"/>
<comment type="caution">
    <text evidence="3">The sequence shown here is derived from an EMBL/GenBank/DDBJ whole genome shotgun (WGS) entry which is preliminary data.</text>
</comment>
<dbReference type="EMBL" id="JAUJFL010000003">
    <property type="protein sequence ID" value="KAK2607854.1"/>
    <property type="molecule type" value="Genomic_DNA"/>
</dbReference>
<evidence type="ECO:0000313" key="3">
    <source>
        <dbReference type="EMBL" id="KAK2607854.1"/>
    </source>
</evidence>
<dbReference type="Gene3D" id="1.20.5.170">
    <property type="match status" value="1"/>
</dbReference>
<dbReference type="PROSITE" id="PS50217">
    <property type="entry name" value="BZIP"/>
    <property type="match status" value="1"/>
</dbReference>
<dbReference type="SUPFAM" id="SSF57959">
    <property type="entry name" value="Leucine zipper domain"/>
    <property type="match status" value="1"/>
</dbReference>
<dbReference type="PANTHER" id="PTHR37616">
    <property type="entry name" value="BZIP TRANSCRIPTION FACTOR 60-LIKE"/>
    <property type="match status" value="1"/>
</dbReference>
<dbReference type="Proteomes" id="UP001265746">
    <property type="component" value="Unassembled WGS sequence"/>
</dbReference>
<sequence>MSTQHIKSQSPAASQSGAVDPLVDSMLDLSGYDDAAQYHSHSHSHSHSPSLSPAASKNLTPFARPVPATVQTTQGTLLSASSTQPLTGPSHQYDLYKQQTGIVPGALANTLQVNQNNAHIGAGYQQFDIDAYFANMNDGFDFNASPAQGAMDMDFDSPSTADQSLFFGESTVNPNAIGGHEDHSLPSPPGVPNQGNVGRVWPGMHQQAALAKAQAQQRQQQQIIAQQQQQRATQQQPRQQRPKSGAQPTDPIVEQKITQLLNSMRAKSSGPESQNNAPLMNLPRARKDEDDMDEDERLLASEEGKKLSSKERRQLRNKVSARAFRSRRKEYITQLEAEIAGKVTENGDLRAQNRALLDENKRLSDLTRMLLSSPSFSDFLERLSTNPAPASQPAPQVDQRQDARQAPKDVNPYATHQQVQRQQIGLAMLPEQNMDFSMVGVDADAYNYQPQVYAVLETPEPLLDASVLAGKSSNFVGEVFESAHDEKVDMPVIERPMVAEEKLSAPKAPLVIDEQFENDPDFALYHGSSAPTVSEEQAAAELDLGGLVQHDLFGGVESEKMLARYELVDAAEEEEAAARAMARFQRLSESMEQVCARLELLTADI</sequence>
<name>A0AAD9W4K7_PHOAM</name>
<dbReference type="Pfam" id="PF00170">
    <property type="entry name" value="bZIP_1"/>
    <property type="match status" value="1"/>
</dbReference>
<feature type="compositionally biased region" description="Low complexity" evidence="1">
    <location>
        <begin position="221"/>
        <end position="239"/>
    </location>
</feature>
<dbReference type="InterPro" id="IPR004827">
    <property type="entry name" value="bZIP"/>
</dbReference>
<dbReference type="CDD" id="cd14810">
    <property type="entry name" value="bZIP_u1"/>
    <property type="match status" value="1"/>
</dbReference>
<keyword evidence="4" id="KW-1185">Reference proteome</keyword>
<feature type="compositionally biased region" description="Low complexity" evidence="1">
    <location>
        <begin position="47"/>
        <end position="56"/>
    </location>
</feature>
<feature type="domain" description="BZIP" evidence="2">
    <location>
        <begin position="307"/>
        <end position="370"/>
    </location>
</feature>
<dbReference type="GO" id="GO:0003700">
    <property type="term" value="F:DNA-binding transcription factor activity"/>
    <property type="evidence" value="ECO:0007669"/>
    <property type="project" value="InterPro"/>
</dbReference>
<reference evidence="3" key="1">
    <citation type="submission" date="2023-06" db="EMBL/GenBank/DDBJ databases">
        <authorList>
            <person name="Noh H."/>
        </authorList>
    </citation>
    <scope>NUCLEOTIDE SEQUENCE</scope>
    <source>
        <strain evidence="3">DUCC20226</strain>
    </source>
</reference>
<organism evidence="3 4">
    <name type="scientific">Phomopsis amygdali</name>
    <name type="common">Fusicoccum amygdali</name>
    <dbReference type="NCBI Taxonomy" id="1214568"/>
    <lineage>
        <taxon>Eukaryota</taxon>
        <taxon>Fungi</taxon>
        <taxon>Dikarya</taxon>
        <taxon>Ascomycota</taxon>
        <taxon>Pezizomycotina</taxon>
        <taxon>Sordariomycetes</taxon>
        <taxon>Sordariomycetidae</taxon>
        <taxon>Diaporthales</taxon>
        <taxon>Diaporthaceae</taxon>
        <taxon>Diaporthe</taxon>
    </lineage>
</organism>
<feature type="region of interest" description="Disordered" evidence="1">
    <location>
        <begin position="221"/>
        <end position="252"/>
    </location>
</feature>
<proteinExistence type="predicted"/>
<feature type="region of interest" description="Disordered" evidence="1">
    <location>
        <begin position="37"/>
        <end position="60"/>
    </location>
</feature>
<feature type="compositionally biased region" description="Basic and acidic residues" evidence="1">
    <location>
        <begin position="297"/>
        <end position="314"/>
    </location>
</feature>
<feature type="region of interest" description="Disordered" evidence="1">
    <location>
        <begin position="264"/>
        <end position="314"/>
    </location>
</feature>
<dbReference type="InterPro" id="IPR046347">
    <property type="entry name" value="bZIP_sf"/>
</dbReference>
<protein>
    <recommendedName>
        <fullName evidence="2">BZIP domain-containing protein</fullName>
    </recommendedName>
</protein>
<evidence type="ECO:0000313" key="4">
    <source>
        <dbReference type="Proteomes" id="UP001265746"/>
    </source>
</evidence>
<gene>
    <name evidence="3" type="ORF">N8I77_006501</name>
</gene>
<feature type="compositionally biased region" description="Polar residues" evidence="1">
    <location>
        <begin position="264"/>
        <end position="278"/>
    </location>
</feature>
<accession>A0AAD9W4K7</accession>
<feature type="region of interest" description="Disordered" evidence="1">
    <location>
        <begin position="154"/>
        <end position="200"/>
    </location>
</feature>
<dbReference type="FunFam" id="1.20.5.170:FF:000031">
    <property type="entry name" value="BZIP transcription factor (MeaB)"/>
    <property type="match status" value="1"/>
</dbReference>
<evidence type="ECO:0000259" key="2">
    <source>
        <dbReference type="PROSITE" id="PS50217"/>
    </source>
</evidence>
<evidence type="ECO:0000256" key="1">
    <source>
        <dbReference type="SAM" id="MobiDB-lite"/>
    </source>
</evidence>
<dbReference type="PANTHER" id="PTHR37616:SF2">
    <property type="entry name" value="BZIP DOMAIN-CONTAINING PROTEIN"/>
    <property type="match status" value="1"/>
</dbReference>